<dbReference type="PANTHER" id="PTHR43798">
    <property type="entry name" value="MONOACYLGLYCEROL LIPASE"/>
    <property type="match status" value="1"/>
</dbReference>
<dbReference type="InterPro" id="IPR050266">
    <property type="entry name" value="AB_hydrolase_sf"/>
</dbReference>
<feature type="domain" description="AB hydrolase-1" evidence="2">
    <location>
        <begin position="9"/>
        <end position="241"/>
    </location>
</feature>
<dbReference type="AlphaFoldDB" id="A0A430KNP8"/>
<evidence type="ECO:0000259" key="2">
    <source>
        <dbReference type="Pfam" id="PF12697"/>
    </source>
</evidence>
<evidence type="ECO:0000313" key="4">
    <source>
        <dbReference type="Proteomes" id="UP000283087"/>
    </source>
</evidence>
<evidence type="ECO:0000313" key="3">
    <source>
        <dbReference type="EMBL" id="RTE65092.1"/>
    </source>
</evidence>
<dbReference type="Pfam" id="PF12697">
    <property type="entry name" value="Abhydrolase_6"/>
    <property type="match status" value="1"/>
</dbReference>
<comment type="caution">
    <text evidence="3">The sequence shown here is derived from an EMBL/GenBank/DDBJ whole genome shotgun (WGS) entry which is preliminary data.</text>
</comment>
<accession>A0A430KNP8</accession>
<dbReference type="Gene3D" id="3.40.50.1820">
    <property type="entry name" value="alpha/beta hydrolase"/>
    <property type="match status" value="1"/>
</dbReference>
<dbReference type="SUPFAM" id="SSF53474">
    <property type="entry name" value="alpha/beta-Hydrolases"/>
    <property type="match status" value="1"/>
</dbReference>
<dbReference type="PANTHER" id="PTHR43798:SF31">
    <property type="entry name" value="AB HYDROLASE SUPERFAMILY PROTEIN YCLE"/>
    <property type="match status" value="1"/>
</dbReference>
<protein>
    <submittedName>
        <fullName evidence="3">Alpha/beta fold hydrolase</fullName>
    </submittedName>
</protein>
<dbReference type="RefSeq" id="WP_126159222.1">
    <property type="nucleotide sequence ID" value="NZ_RQXW01000013.1"/>
</dbReference>
<dbReference type="GO" id="GO:0016787">
    <property type="term" value="F:hydrolase activity"/>
    <property type="evidence" value="ECO:0007669"/>
    <property type="project" value="UniProtKB-KW"/>
</dbReference>
<dbReference type="InterPro" id="IPR000073">
    <property type="entry name" value="AB_hydrolase_1"/>
</dbReference>
<dbReference type="GO" id="GO:0016020">
    <property type="term" value="C:membrane"/>
    <property type="evidence" value="ECO:0007669"/>
    <property type="project" value="TreeGrafter"/>
</dbReference>
<gene>
    <name evidence="3" type="ORF">EH243_13590</name>
</gene>
<sequence>MPHREATSLVLLHGWGMHSGVWQTLIPELQQTYQVTVIDLPGLGRSAECLPEVYDLDAVVARLAEVAPPSAIWLGWSLGGIIAMAFAQRCADRVEGVITLGSSPCFVERDDWPFGMAEAIYQQFEHDLLANPEKTLQRFNRLQVHGSDTARADLKRLKQIVSEVQPTKRGLSDSLALLRQDYRELYRAIHLPTLHLLCELDTLAPVNMAETLAIFQPQAKVDRLINQSHVGFLSAPESVADKIRQFTL</sequence>
<keyword evidence="1 3" id="KW-0378">Hydrolase</keyword>
<dbReference type="InterPro" id="IPR029058">
    <property type="entry name" value="AB_hydrolase_fold"/>
</dbReference>
<dbReference type="OrthoDB" id="9780744at2"/>
<evidence type="ECO:0000256" key="1">
    <source>
        <dbReference type="ARBA" id="ARBA00022801"/>
    </source>
</evidence>
<reference evidence="3 4" key="1">
    <citation type="submission" date="2018-11" db="EMBL/GenBank/DDBJ databases">
        <title>The draft genome sequence of Amphritea opalescens ANRC-JH13T.</title>
        <authorList>
            <person name="Fang Z."/>
            <person name="Zhang Y."/>
            <person name="Han X."/>
        </authorList>
    </citation>
    <scope>NUCLEOTIDE SEQUENCE [LARGE SCALE GENOMIC DNA]</scope>
    <source>
        <strain evidence="3 4">ANRC-JH13</strain>
    </source>
</reference>
<keyword evidence="4" id="KW-1185">Reference proteome</keyword>
<dbReference type="Proteomes" id="UP000283087">
    <property type="component" value="Unassembled WGS sequence"/>
</dbReference>
<organism evidence="3 4">
    <name type="scientific">Amphritea opalescens</name>
    <dbReference type="NCBI Taxonomy" id="2490544"/>
    <lineage>
        <taxon>Bacteria</taxon>
        <taxon>Pseudomonadati</taxon>
        <taxon>Pseudomonadota</taxon>
        <taxon>Gammaproteobacteria</taxon>
        <taxon>Oceanospirillales</taxon>
        <taxon>Oceanospirillaceae</taxon>
        <taxon>Amphritea</taxon>
    </lineage>
</organism>
<proteinExistence type="predicted"/>
<name>A0A430KNP8_9GAMM</name>
<dbReference type="EMBL" id="RQXW01000013">
    <property type="protein sequence ID" value="RTE65092.1"/>
    <property type="molecule type" value="Genomic_DNA"/>
</dbReference>